<dbReference type="EMBL" id="VFOW01000001">
    <property type="protein sequence ID" value="TQL79597.1"/>
    <property type="molecule type" value="Genomic_DNA"/>
</dbReference>
<dbReference type="NCBIfam" id="TIGR01951">
    <property type="entry name" value="nusB"/>
    <property type="match status" value="1"/>
</dbReference>
<dbReference type="HAMAP" id="MF_00073">
    <property type="entry name" value="NusB"/>
    <property type="match status" value="1"/>
</dbReference>
<evidence type="ECO:0000256" key="6">
    <source>
        <dbReference type="HAMAP-Rule" id="MF_00073"/>
    </source>
</evidence>
<comment type="similarity">
    <text evidence="1 6">Belongs to the NusB family.</text>
</comment>
<dbReference type="SUPFAM" id="SSF48013">
    <property type="entry name" value="NusB-like"/>
    <property type="match status" value="1"/>
</dbReference>
<comment type="function">
    <text evidence="6">Involved in transcription antitermination. Required for transcription of ribosomal RNA (rRNA) genes. Binds specifically to the boxA antiterminator sequence of the ribosomal RNA (rrn) operons.</text>
</comment>
<dbReference type="Proteomes" id="UP000317043">
    <property type="component" value="Unassembled WGS sequence"/>
</dbReference>
<dbReference type="InterPro" id="IPR035926">
    <property type="entry name" value="NusB-like_sf"/>
</dbReference>
<evidence type="ECO:0000313" key="8">
    <source>
        <dbReference type="EMBL" id="TQL79597.1"/>
    </source>
</evidence>
<dbReference type="AlphaFoldDB" id="A0A543B448"/>
<sequence>MSEKTLAAFPARRKARKRAVDVLYEAEQRDQPIRQVLDARRRLAMSDPQMPGIPAYTMTLVTGVAEHLDPIDEAIDACLDGWELDRLPAVDRNILRVGAYELLHGDEPVDAAVAISEAVKIADVLCGADSPSFINGVLQSVAKLKGTSG</sequence>
<keyword evidence="2 6" id="KW-0889">Transcription antitermination</keyword>
<evidence type="ECO:0000256" key="1">
    <source>
        <dbReference type="ARBA" id="ARBA00005952"/>
    </source>
</evidence>
<dbReference type="GO" id="GO:0005829">
    <property type="term" value="C:cytosol"/>
    <property type="evidence" value="ECO:0007669"/>
    <property type="project" value="TreeGrafter"/>
</dbReference>
<accession>A0A543B448</accession>
<evidence type="ECO:0000259" key="7">
    <source>
        <dbReference type="Pfam" id="PF01029"/>
    </source>
</evidence>
<dbReference type="GO" id="GO:0006353">
    <property type="term" value="P:DNA-templated transcription termination"/>
    <property type="evidence" value="ECO:0007669"/>
    <property type="project" value="UniProtKB-UniRule"/>
</dbReference>
<dbReference type="RefSeq" id="WP_211347880.1">
    <property type="nucleotide sequence ID" value="NZ_JBHTGS010000002.1"/>
</dbReference>
<evidence type="ECO:0000256" key="2">
    <source>
        <dbReference type="ARBA" id="ARBA00022814"/>
    </source>
</evidence>
<dbReference type="GO" id="GO:0031564">
    <property type="term" value="P:transcription antitermination"/>
    <property type="evidence" value="ECO:0007669"/>
    <property type="project" value="UniProtKB-KW"/>
</dbReference>
<dbReference type="InParanoid" id="A0A543B448"/>
<dbReference type="InterPro" id="IPR006027">
    <property type="entry name" value="NusB_RsmB_TIM44"/>
</dbReference>
<evidence type="ECO:0000256" key="5">
    <source>
        <dbReference type="ARBA" id="ARBA00023163"/>
    </source>
</evidence>
<dbReference type="FunCoup" id="A0A543B448">
    <property type="interactions" value="42"/>
</dbReference>
<keyword evidence="5 6" id="KW-0804">Transcription</keyword>
<reference evidence="8 9" key="1">
    <citation type="submission" date="2019-06" db="EMBL/GenBank/DDBJ databases">
        <title>Sequencing the genomes of 1000 actinobacteria strains.</title>
        <authorList>
            <person name="Klenk H.-P."/>
        </authorList>
    </citation>
    <scope>NUCLEOTIDE SEQUENCE [LARGE SCALE GENOMIC DNA]</scope>
    <source>
        <strain evidence="8 9">DSM 45928</strain>
    </source>
</reference>
<evidence type="ECO:0000256" key="3">
    <source>
        <dbReference type="ARBA" id="ARBA00022884"/>
    </source>
</evidence>
<proteinExistence type="inferred from homology"/>
<dbReference type="Pfam" id="PF01029">
    <property type="entry name" value="NusB"/>
    <property type="match status" value="1"/>
</dbReference>
<keyword evidence="3 6" id="KW-0694">RNA-binding</keyword>
<gene>
    <name evidence="6" type="primary">nusB</name>
    <name evidence="8" type="ORF">FB566_5207</name>
</gene>
<protein>
    <recommendedName>
        <fullName evidence="6">Transcription antitermination protein NusB</fullName>
    </recommendedName>
    <alternativeName>
        <fullName evidence="6">Antitermination factor NusB</fullName>
    </alternativeName>
</protein>
<dbReference type="PANTHER" id="PTHR11078:SF3">
    <property type="entry name" value="ANTITERMINATION NUSB DOMAIN-CONTAINING PROTEIN"/>
    <property type="match status" value="1"/>
</dbReference>
<dbReference type="PANTHER" id="PTHR11078">
    <property type="entry name" value="N UTILIZATION SUBSTANCE PROTEIN B-RELATED"/>
    <property type="match status" value="1"/>
</dbReference>
<dbReference type="InterPro" id="IPR011605">
    <property type="entry name" value="NusB_fam"/>
</dbReference>
<organism evidence="8 9">
    <name type="scientific">Stackebrandtia endophytica</name>
    <dbReference type="NCBI Taxonomy" id="1496996"/>
    <lineage>
        <taxon>Bacteria</taxon>
        <taxon>Bacillati</taxon>
        <taxon>Actinomycetota</taxon>
        <taxon>Actinomycetes</taxon>
        <taxon>Glycomycetales</taxon>
        <taxon>Glycomycetaceae</taxon>
        <taxon>Stackebrandtia</taxon>
    </lineage>
</organism>
<dbReference type="Gene3D" id="1.10.940.10">
    <property type="entry name" value="NusB-like"/>
    <property type="match status" value="1"/>
</dbReference>
<keyword evidence="9" id="KW-1185">Reference proteome</keyword>
<name>A0A543B448_9ACTN</name>
<comment type="caution">
    <text evidence="8">The sequence shown here is derived from an EMBL/GenBank/DDBJ whole genome shotgun (WGS) entry which is preliminary data.</text>
</comment>
<evidence type="ECO:0000313" key="9">
    <source>
        <dbReference type="Proteomes" id="UP000317043"/>
    </source>
</evidence>
<evidence type="ECO:0000256" key="4">
    <source>
        <dbReference type="ARBA" id="ARBA00023015"/>
    </source>
</evidence>
<feature type="domain" description="NusB/RsmB/TIM44" evidence="7">
    <location>
        <begin position="13"/>
        <end position="143"/>
    </location>
</feature>
<keyword evidence="4 6" id="KW-0805">Transcription regulation</keyword>
<dbReference type="GO" id="GO:0003723">
    <property type="term" value="F:RNA binding"/>
    <property type="evidence" value="ECO:0007669"/>
    <property type="project" value="UniProtKB-UniRule"/>
</dbReference>